<feature type="region of interest" description="Disordered" evidence="1">
    <location>
        <begin position="147"/>
        <end position="204"/>
    </location>
</feature>
<sequence length="204" mass="24371">MWPFDNNNQQAYQQYAQAYNTGNYNGFDSGQTLGHLNQFIQGAPADLQQSLFQQHFDQMPYEHRALLAQQMPPQYGIDPNNSWSMAQGLMRLGREQPQLLQRVFSHPVLLGSAAVLTGLIAKHMIDNHRREEYREDRQEYANNGYQQQYGGYQQPYGNQGYIQQELNEERREEKELRRELRQEERELERFEEGEHRHHHRREDY</sequence>
<dbReference type="Proteomes" id="UP000322530">
    <property type="component" value="Unassembled WGS sequence"/>
</dbReference>
<dbReference type="EMBL" id="BIXY01000001">
    <property type="protein sequence ID" value="GCF06660.1"/>
    <property type="molecule type" value="Genomic_DNA"/>
</dbReference>
<dbReference type="RefSeq" id="WP_149399436.1">
    <property type="nucleotide sequence ID" value="NZ_BIXY01000001.1"/>
</dbReference>
<keyword evidence="3" id="KW-1185">Reference proteome</keyword>
<proteinExistence type="predicted"/>
<evidence type="ECO:0000256" key="1">
    <source>
        <dbReference type="SAM" id="MobiDB-lite"/>
    </source>
</evidence>
<name>A0A5A5T5G9_9CHLR</name>
<accession>A0A5A5T5G9</accession>
<gene>
    <name evidence="2" type="ORF">KDI_02240</name>
</gene>
<evidence type="ECO:0000313" key="3">
    <source>
        <dbReference type="Proteomes" id="UP000322530"/>
    </source>
</evidence>
<protein>
    <submittedName>
        <fullName evidence="2">Uncharacterized protein</fullName>
    </submittedName>
</protein>
<feature type="compositionally biased region" description="Basic and acidic residues" evidence="1">
    <location>
        <begin position="167"/>
        <end position="204"/>
    </location>
</feature>
<dbReference type="AlphaFoldDB" id="A0A5A5T5G9"/>
<organism evidence="2 3">
    <name type="scientific">Dictyobacter arantiisoli</name>
    <dbReference type="NCBI Taxonomy" id="2014874"/>
    <lineage>
        <taxon>Bacteria</taxon>
        <taxon>Bacillati</taxon>
        <taxon>Chloroflexota</taxon>
        <taxon>Ktedonobacteria</taxon>
        <taxon>Ktedonobacterales</taxon>
        <taxon>Dictyobacteraceae</taxon>
        <taxon>Dictyobacter</taxon>
    </lineage>
</organism>
<evidence type="ECO:0000313" key="2">
    <source>
        <dbReference type="EMBL" id="GCF06660.1"/>
    </source>
</evidence>
<dbReference type="OrthoDB" id="164837at2"/>
<feature type="compositionally biased region" description="Low complexity" evidence="1">
    <location>
        <begin position="147"/>
        <end position="165"/>
    </location>
</feature>
<reference evidence="2 3" key="1">
    <citation type="submission" date="2019-01" db="EMBL/GenBank/DDBJ databases">
        <title>Draft genome sequence of Dictyobacter sp. Uno17.</title>
        <authorList>
            <person name="Wang C.M."/>
            <person name="Zheng Y."/>
            <person name="Sakai Y."/>
            <person name="Abe K."/>
            <person name="Yokota A."/>
            <person name="Yabe S."/>
        </authorList>
    </citation>
    <scope>NUCLEOTIDE SEQUENCE [LARGE SCALE GENOMIC DNA]</scope>
    <source>
        <strain evidence="2 3">Uno17</strain>
    </source>
</reference>
<comment type="caution">
    <text evidence="2">The sequence shown here is derived from an EMBL/GenBank/DDBJ whole genome shotgun (WGS) entry which is preliminary data.</text>
</comment>